<dbReference type="Proteomes" id="UP000257323">
    <property type="component" value="Unassembled WGS sequence"/>
</dbReference>
<feature type="domain" description="DUF4143" evidence="2">
    <location>
        <begin position="249"/>
        <end position="398"/>
    </location>
</feature>
<dbReference type="PANTHER" id="PTHR33295">
    <property type="entry name" value="ATPASE"/>
    <property type="match status" value="1"/>
</dbReference>
<sequence length="464" mass="52668">MLRAKNAKNYPPSFVRDNAAFRSRLVEQLANSLTAPFPEATERRVFSQIAFPGKATAVVGVRRAGKTTFLHQVRQTLIGQGFPRERLPYINFEDERLAGLTANELSILIEEYYRRFPAWRGKETVAWCFDEIQNVPGWERFVRRLLDSEKVDVFVSGSSAALLSREIASALRGRAWEVTIFPFSFEEYLRHHKKEVPKRFDLLSANERSALQGALREYLVAGGFPEAQGLDAKTRYQLLLDYVDVAMLRDVVERHRVSNVVSLRWLVRHLLGNPGGLFSVEKFHAALKSQGLAVARDTLHELLGFLEDCFLIRISWIEGASERRRMVNPRKVYPVDPGLIPVFDRSGKSNLGHALETAVRVELERRGLECSYVRTIDGFEVDFLARSPEGNEALIQVCLDLAETGVMEREVRGLLSAAQEYPRAALEIVTLFPEAARNIPENIQVHDAAIWLLNPLAPWTEENK</sequence>
<comment type="caution">
    <text evidence="3">The sequence shown here is derived from an EMBL/GenBank/DDBJ whole genome shotgun (WGS) entry which is preliminary data.</text>
</comment>
<dbReference type="Pfam" id="PF13635">
    <property type="entry name" value="DUF4143"/>
    <property type="match status" value="1"/>
</dbReference>
<dbReference type="InterPro" id="IPR025420">
    <property type="entry name" value="DUF4143"/>
</dbReference>
<name>A0A3E2BQ77_9BACT</name>
<dbReference type="PANTHER" id="PTHR33295:SF8">
    <property type="entry name" value="AAA+ ATPASE DOMAIN-CONTAINING PROTEIN"/>
    <property type="match status" value="1"/>
</dbReference>
<protein>
    <submittedName>
        <fullName evidence="3">Putative ATPase, AAA superfamily</fullName>
    </submittedName>
</protein>
<evidence type="ECO:0000259" key="2">
    <source>
        <dbReference type="Pfam" id="PF13635"/>
    </source>
</evidence>
<dbReference type="InterPro" id="IPR041682">
    <property type="entry name" value="AAA_14"/>
</dbReference>
<reference evidence="3 4" key="1">
    <citation type="submission" date="2018-08" db="EMBL/GenBank/DDBJ databases">
        <title>Genome analysis of the thermophilic bacterium of the candidate phylum Aminicenantes from deep subsurface aquifer revealed its physiology and ecological role.</title>
        <authorList>
            <person name="Kadnikov V.V."/>
            <person name="Mardanov A.V."/>
            <person name="Beletsky A.V."/>
            <person name="Karnachuk O.V."/>
            <person name="Ravin N.V."/>
        </authorList>
    </citation>
    <scope>NUCLEOTIDE SEQUENCE [LARGE SCALE GENOMIC DNA]</scope>
    <source>
        <strain evidence="3">BY38</strain>
    </source>
</reference>
<dbReference type="EMBL" id="QUAH01000002">
    <property type="protein sequence ID" value="RFT16792.1"/>
    <property type="molecule type" value="Genomic_DNA"/>
</dbReference>
<evidence type="ECO:0000313" key="4">
    <source>
        <dbReference type="Proteomes" id="UP000257323"/>
    </source>
</evidence>
<accession>A0A3E2BQ77</accession>
<evidence type="ECO:0000259" key="1">
    <source>
        <dbReference type="Pfam" id="PF13173"/>
    </source>
</evidence>
<dbReference type="Pfam" id="PF13173">
    <property type="entry name" value="AAA_14"/>
    <property type="match status" value="1"/>
</dbReference>
<gene>
    <name evidence="3" type="ORF">OP8BY_1405</name>
</gene>
<proteinExistence type="predicted"/>
<evidence type="ECO:0000313" key="3">
    <source>
        <dbReference type="EMBL" id="RFT16792.1"/>
    </source>
</evidence>
<dbReference type="AlphaFoldDB" id="A0A3E2BQ77"/>
<dbReference type="InterPro" id="IPR027417">
    <property type="entry name" value="P-loop_NTPase"/>
</dbReference>
<dbReference type="SUPFAM" id="SSF52540">
    <property type="entry name" value="P-loop containing nucleoside triphosphate hydrolases"/>
    <property type="match status" value="1"/>
</dbReference>
<organism evidence="3 4">
    <name type="scientific">Candidatus Saccharicenans subterraneus</name>
    <dbReference type="NCBI Taxonomy" id="2508984"/>
    <lineage>
        <taxon>Bacteria</taxon>
        <taxon>Candidatus Aminicenantota</taxon>
        <taxon>Candidatus Aminicenantia</taxon>
        <taxon>Candidatus Aminicenantales</taxon>
        <taxon>Candidatus Saccharicenantaceae</taxon>
        <taxon>Candidatus Saccharicenans</taxon>
    </lineage>
</organism>
<feature type="domain" description="AAA" evidence="1">
    <location>
        <begin position="54"/>
        <end position="189"/>
    </location>
</feature>